<reference evidence="2" key="1">
    <citation type="submission" date="2022-09" db="EMBL/GenBank/DDBJ databases">
        <title>Maribacter litopenaei sp. nov., isolated from the intestinal tract of the Pacific White Shrimp, Litopenaeus vannamei.</title>
        <authorList>
            <person name="Kim S.Y."/>
            <person name="Hwang C.Y."/>
        </authorList>
    </citation>
    <scope>NUCLEOTIDE SEQUENCE</scope>
    <source>
        <strain evidence="2">HL-LV01</strain>
    </source>
</reference>
<evidence type="ECO:0000313" key="3">
    <source>
        <dbReference type="Proteomes" id="UP001059209"/>
    </source>
</evidence>
<dbReference type="Proteomes" id="UP001059209">
    <property type="component" value="Chromosome"/>
</dbReference>
<dbReference type="InterPro" id="IPR052173">
    <property type="entry name" value="Beta-lactam_resp_regulator"/>
</dbReference>
<evidence type="ECO:0000313" key="2">
    <source>
        <dbReference type="EMBL" id="UWX55414.1"/>
    </source>
</evidence>
<organism evidence="2 3">
    <name type="scientific">Maribacter litopenaei</name>
    <dbReference type="NCBI Taxonomy" id="2976127"/>
    <lineage>
        <taxon>Bacteria</taxon>
        <taxon>Pseudomonadati</taxon>
        <taxon>Bacteroidota</taxon>
        <taxon>Flavobacteriia</taxon>
        <taxon>Flavobacteriales</taxon>
        <taxon>Flavobacteriaceae</taxon>
        <taxon>Maribacter</taxon>
    </lineage>
</organism>
<feature type="domain" description="Peptidase M56" evidence="1">
    <location>
        <begin position="51"/>
        <end position="153"/>
    </location>
</feature>
<gene>
    <name evidence="2" type="ORF">NYZ99_02365</name>
</gene>
<proteinExistence type="predicted"/>
<protein>
    <recommendedName>
        <fullName evidence="1">Peptidase M56 domain-containing protein</fullName>
    </recommendedName>
</protein>
<name>A0ABY5Y946_9FLAO</name>
<dbReference type="InterPro" id="IPR008756">
    <property type="entry name" value="Peptidase_M56"/>
</dbReference>
<keyword evidence="3" id="KW-1185">Reference proteome</keyword>
<evidence type="ECO:0000259" key="1">
    <source>
        <dbReference type="Pfam" id="PF05569"/>
    </source>
</evidence>
<dbReference type="RefSeq" id="WP_260573303.1">
    <property type="nucleotide sequence ID" value="NZ_CP104205.1"/>
</dbReference>
<dbReference type="PANTHER" id="PTHR34978:SF3">
    <property type="entry name" value="SLR0241 PROTEIN"/>
    <property type="match status" value="1"/>
</dbReference>
<dbReference type="PANTHER" id="PTHR34978">
    <property type="entry name" value="POSSIBLE SENSOR-TRANSDUCER PROTEIN BLAR"/>
    <property type="match status" value="1"/>
</dbReference>
<dbReference type="EMBL" id="CP104205">
    <property type="protein sequence ID" value="UWX55414.1"/>
    <property type="molecule type" value="Genomic_DNA"/>
</dbReference>
<accession>A0ABY5Y946</accession>
<dbReference type="Pfam" id="PF05569">
    <property type="entry name" value="Peptidase_M56"/>
    <property type="match status" value="1"/>
</dbReference>
<sequence>MLATIVFAIKLWRLYRLRTIGSMRYFPDHTRILIPKSHIAFSFFTSIFLGESINSKEIESIVKHELVHIRQRHTLDLLFFEGMRILSWFNPLVYMYQNRLTELHEYIADAQVPKQDRQSHCEMLLSQSFEVQNISFINPFYKSSLIKKRIVMLQKSKSKKIWQLKYLLLVPIVLGMLVYSSCESESNSKEDTNSTSLKSMKVPFNEIDVVPIFPGCENVDDQRACFNEKIQMHIGKNFSYPRGSYKTGS</sequence>